<accession>A0A133Y9S2</accession>
<keyword evidence="1" id="KW-0378">Hydrolase</keyword>
<dbReference type="SFLD" id="SFLDS00003">
    <property type="entry name" value="Haloacid_Dehalogenase"/>
    <property type="match status" value="1"/>
</dbReference>
<dbReference type="InterPro" id="IPR050155">
    <property type="entry name" value="HAD-like_hydrolase_sf"/>
</dbReference>
<dbReference type="GO" id="GO:0008967">
    <property type="term" value="F:phosphoglycolate phosphatase activity"/>
    <property type="evidence" value="ECO:0007669"/>
    <property type="project" value="TreeGrafter"/>
</dbReference>
<protein>
    <submittedName>
        <fullName evidence="1">HAD hydrolase, family IA, variant 1</fullName>
    </submittedName>
</protein>
<keyword evidence="2" id="KW-1185">Reference proteome</keyword>
<dbReference type="InterPro" id="IPR023198">
    <property type="entry name" value="PGP-like_dom2"/>
</dbReference>
<dbReference type="AlphaFoldDB" id="A0A133Y9S2"/>
<dbReference type="PANTHER" id="PTHR43434:SF1">
    <property type="entry name" value="PHOSPHOGLYCOLATE PHOSPHATASE"/>
    <property type="match status" value="1"/>
</dbReference>
<dbReference type="NCBIfam" id="TIGR01549">
    <property type="entry name" value="HAD-SF-IA-v1"/>
    <property type="match status" value="1"/>
</dbReference>
<dbReference type="RefSeq" id="WP_066714541.1">
    <property type="nucleotide sequence ID" value="NZ_CP118869.1"/>
</dbReference>
<dbReference type="PROSITE" id="PS01228">
    <property type="entry name" value="COF_1"/>
    <property type="match status" value="1"/>
</dbReference>
<dbReference type="InterPro" id="IPR036412">
    <property type="entry name" value="HAD-like_sf"/>
</dbReference>
<proteinExistence type="predicted"/>
<dbReference type="InterPro" id="IPR023214">
    <property type="entry name" value="HAD_sf"/>
</dbReference>
<dbReference type="Pfam" id="PF13419">
    <property type="entry name" value="HAD_2"/>
    <property type="match status" value="1"/>
</dbReference>
<sequence length="224" mass="24782">MTRYKLISFDLDGTIVNTLPSLARAGNMWLAEFGIGPVDEADYKVLVGKGAKQHVIDLLAFVHYGSYTDEWLEQAWQRYVAILKAEGSFAVQPYTGLVELFQKLKQANLPYLVYTNKKELVAKSVLANAYAGTGVDFPFVIGDKPGHKLKPDPTALNAFLAEHNFKAQTVLHVGDTNVDMNLAKNAQVTACGVLWGFRKRAELEAAKANFIVETAKELEQVIFS</sequence>
<dbReference type="SFLD" id="SFLDG01129">
    <property type="entry name" value="C1.5:_HAD__Beta-PGM__Phosphata"/>
    <property type="match status" value="1"/>
</dbReference>
<dbReference type="SUPFAM" id="SSF56784">
    <property type="entry name" value="HAD-like"/>
    <property type="match status" value="1"/>
</dbReference>
<dbReference type="PANTHER" id="PTHR43434">
    <property type="entry name" value="PHOSPHOGLYCOLATE PHOSPHATASE"/>
    <property type="match status" value="1"/>
</dbReference>
<dbReference type="Gene3D" id="1.10.150.240">
    <property type="entry name" value="Putative phosphatase, domain 2"/>
    <property type="match status" value="1"/>
</dbReference>
<dbReference type="Gene3D" id="3.40.50.1000">
    <property type="entry name" value="HAD superfamily/HAD-like"/>
    <property type="match status" value="1"/>
</dbReference>
<dbReference type="EMBL" id="LSCV01000035">
    <property type="protein sequence ID" value="KXB39895.1"/>
    <property type="molecule type" value="Genomic_DNA"/>
</dbReference>
<evidence type="ECO:0000313" key="2">
    <source>
        <dbReference type="Proteomes" id="UP000070080"/>
    </source>
</evidence>
<reference evidence="2" key="1">
    <citation type="submission" date="2016-01" db="EMBL/GenBank/DDBJ databases">
        <authorList>
            <person name="Mitreva M."/>
            <person name="Pepin K.H."/>
            <person name="Mihindukulasuriya K.A."/>
            <person name="Fulton R."/>
            <person name="Fronick C."/>
            <person name="O'Laughlin M."/>
            <person name="Miner T."/>
            <person name="Herter B."/>
            <person name="Rosa B.A."/>
            <person name="Cordes M."/>
            <person name="Tomlinson C."/>
            <person name="Wollam A."/>
            <person name="Palsikar V.B."/>
            <person name="Mardis E.R."/>
            <person name="Wilson R.K."/>
        </authorList>
    </citation>
    <scope>NUCLEOTIDE SEQUENCE [LARGE SCALE GENOMIC DNA]</scope>
    <source>
        <strain evidence="2">KA00274</strain>
    </source>
</reference>
<dbReference type="InterPro" id="IPR006439">
    <property type="entry name" value="HAD-SF_hydro_IA"/>
</dbReference>
<dbReference type="OrthoDB" id="9807630at2"/>
<dbReference type="InterPro" id="IPR041492">
    <property type="entry name" value="HAD_2"/>
</dbReference>
<gene>
    <name evidence="1" type="ORF">HMPREF1872_01071</name>
</gene>
<organism evidence="1 2">
    <name type="scientific">Amygdalobacter nucleatus</name>
    <dbReference type="NCBI Taxonomy" id="3029274"/>
    <lineage>
        <taxon>Bacteria</taxon>
        <taxon>Bacillati</taxon>
        <taxon>Bacillota</taxon>
        <taxon>Clostridia</taxon>
        <taxon>Eubacteriales</taxon>
        <taxon>Oscillospiraceae</taxon>
        <taxon>Amygdalobacter</taxon>
    </lineage>
</organism>
<dbReference type="STRING" id="1497955.HMPREF1872_01071"/>
<dbReference type="GO" id="GO:0006281">
    <property type="term" value="P:DNA repair"/>
    <property type="evidence" value="ECO:0007669"/>
    <property type="project" value="TreeGrafter"/>
</dbReference>
<evidence type="ECO:0000313" key="1">
    <source>
        <dbReference type="EMBL" id="KXB39895.1"/>
    </source>
</evidence>
<dbReference type="Proteomes" id="UP000070080">
    <property type="component" value="Unassembled WGS sequence"/>
</dbReference>
<name>A0A133Y9S2_9FIRM</name>
<dbReference type="GO" id="GO:0005829">
    <property type="term" value="C:cytosol"/>
    <property type="evidence" value="ECO:0007669"/>
    <property type="project" value="TreeGrafter"/>
</dbReference>
<comment type="caution">
    <text evidence="1">The sequence shown here is derived from an EMBL/GenBank/DDBJ whole genome shotgun (WGS) entry which is preliminary data.</text>
</comment>